<proteinExistence type="predicted"/>
<feature type="non-terminal residue" evidence="2">
    <location>
        <position position="87"/>
    </location>
</feature>
<sequence>PTPSAIPIRSPSASTPSAPVSWTTPKSRQPSKKCSASSRPTSSGSSSCCARFIPRQPTTATSEKWMTWTASLGKKRTKWLHSKGLRN</sequence>
<organism evidence="2">
    <name type="scientific">marine metagenome</name>
    <dbReference type="NCBI Taxonomy" id="408172"/>
    <lineage>
        <taxon>unclassified sequences</taxon>
        <taxon>metagenomes</taxon>
        <taxon>ecological metagenomes</taxon>
    </lineage>
</organism>
<evidence type="ECO:0000256" key="1">
    <source>
        <dbReference type="SAM" id="MobiDB-lite"/>
    </source>
</evidence>
<evidence type="ECO:0000313" key="2">
    <source>
        <dbReference type="EMBL" id="SVC66313.1"/>
    </source>
</evidence>
<dbReference type="EMBL" id="UINC01103719">
    <property type="protein sequence ID" value="SVC66313.1"/>
    <property type="molecule type" value="Genomic_DNA"/>
</dbReference>
<dbReference type="AlphaFoldDB" id="A0A382NYU9"/>
<reference evidence="2" key="1">
    <citation type="submission" date="2018-05" db="EMBL/GenBank/DDBJ databases">
        <authorList>
            <person name="Lanie J.A."/>
            <person name="Ng W.-L."/>
            <person name="Kazmierczak K.M."/>
            <person name="Andrzejewski T.M."/>
            <person name="Davidsen T.M."/>
            <person name="Wayne K.J."/>
            <person name="Tettelin H."/>
            <person name="Glass J.I."/>
            <person name="Rusch D."/>
            <person name="Podicherti R."/>
            <person name="Tsui H.-C.T."/>
            <person name="Winkler M.E."/>
        </authorList>
    </citation>
    <scope>NUCLEOTIDE SEQUENCE</scope>
</reference>
<feature type="non-terminal residue" evidence="2">
    <location>
        <position position="1"/>
    </location>
</feature>
<gene>
    <name evidence="2" type="ORF">METZ01_LOCUS319167</name>
</gene>
<name>A0A382NYU9_9ZZZZ</name>
<protein>
    <submittedName>
        <fullName evidence="2">Uncharacterized protein</fullName>
    </submittedName>
</protein>
<feature type="compositionally biased region" description="Low complexity" evidence="1">
    <location>
        <begin position="1"/>
        <end position="25"/>
    </location>
</feature>
<feature type="compositionally biased region" description="Low complexity" evidence="1">
    <location>
        <begin position="34"/>
        <end position="49"/>
    </location>
</feature>
<feature type="region of interest" description="Disordered" evidence="1">
    <location>
        <begin position="1"/>
        <end position="50"/>
    </location>
</feature>
<accession>A0A382NYU9</accession>